<comment type="caution">
    <text evidence="1">The sequence shown here is derived from an EMBL/GenBank/DDBJ whole genome shotgun (WGS) entry which is preliminary data.</text>
</comment>
<reference evidence="1 2" key="1">
    <citation type="submission" date="2024-09" db="EMBL/GenBank/DDBJ databases">
        <authorList>
            <person name="Lee S.D."/>
        </authorList>
    </citation>
    <scope>NUCLEOTIDE SEQUENCE [LARGE SCALE GENOMIC DNA]</scope>
    <source>
        <strain evidence="1 2">N1-5</strain>
    </source>
</reference>
<keyword evidence="2" id="KW-1185">Reference proteome</keyword>
<protein>
    <recommendedName>
        <fullName evidence="3">Histidine kinase</fullName>
    </recommendedName>
</protein>
<dbReference type="RefSeq" id="WP_030250945.1">
    <property type="nucleotide sequence ID" value="NZ_JBHEZZ010000001.1"/>
</dbReference>
<name>A0ABV6UFC0_9ACTN</name>
<sequence>MLLVAAPFPPAYTATPLPRPALPRPVLPRPALPRPELVARALVGLGLVLVPWLGVLAASGAWNWVGLDSLEAAGLVLTGLLLRRADPRLCLTAAGTAVLLLTDAWFDVTTAAPGQALATALAMAVLAELPLACLCARLALRSLPQPA</sequence>
<dbReference type="Proteomes" id="UP001592528">
    <property type="component" value="Unassembled WGS sequence"/>
</dbReference>
<evidence type="ECO:0008006" key="3">
    <source>
        <dbReference type="Google" id="ProtNLM"/>
    </source>
</evidence>
<organism evidence="1 2">
    <name type="scientific">Streptacidiphilus cavernicola</name>
    <dbReference type="NCBI Taxonomy" id="3342716"/>
    <lineage>
        <taxon>Bacteria</taxon>
        <taxon>Bacillati</taxon>
        <taxon>Actinomycetota</taxon>
        <taxon>Actinomycetes</taxon>
        <taxon>Kitasatosporales</taxon>
        <taxon>Streptomycetaceae</taxon>
        <taxon>Streptacidiphilus</taxon>
    </lineage>
</organism>
<evidence type="ECO:0000313" key="2">
    <source>
        <dbReference type="Proteomes" id="UP001592528"/>
    </source>
</evidence>
<evidence type="ECO:0000313" key="1">
    <source>
        <dbReference type="EMBL" id="MFC1400124.1"/>
    </source>
</evidence>
<accession>A0ABV6UFC0</accession>
<proteinExistence type="predicted"/>
<dbReference type="EMBL" id="JBHEZZ010000001">
    <property type="protein sequence ID" value="MFC1400124.1"/>
    <property type="molecule type" value="Genomic_DNA"/>
</dbReference>
<gene>
    <name evidence="1" type="ORF">ACEZDJ_02340</name>
</gene>